<dbReference type="NCBIfam" id="TIGR00562">
    <property type="entry name" value="proto_IX_ox"/>
    <property type="match status" value="1"/>
</dbReference>
<keyword evidence="6 11" id="KW-0274">FAD</keyword>
<evidence type="ECO:0000313" key="13">
    <source>
        <dbReference type="EMBL" id="WFD40061.1"/>
    </source>
</evidence>
<comment type="cofactor">
    <cofactor evidence="11">
        <name>FAD</name>
        <dbReference type="ChEBI" id="CHEBI:57692"/>
    </cofactor>
    <text evidence="11">Binds 1 FAD per subunit.</text>
</comment>
<name>A0AAF0F5A9_9BASI</name>
<comment type="catalytic activity">
    <reaction evidence="10 11">
        <text>protoporphyrinogen IX + 3 O2 = protoporphyrin IX + 3 H2O2</text>
        <dbReference type="Rhea" id="RHEA:25576"/>
        <dbReference type="ChEBI" id="CHEBI:15379"/>
        <dbReference type="ChEBI" id="CHEBI:16240"/>
        <dbReference type="ChEBI" id="CHEBI:57306"/>
        <dbReference type="ChEBI" id="CHEBI:57307"/>
        <dbReference type="EC" id="1.3.3.4"/>
    </reaction>
</comment>
<evidence type="ECO:0000259" key="12">
    <source>
        <dbReference type="Pfam" id="PF01593"/>
    </source>
</evidence>
<proteinExistence type="inferred from homology"/>
<dbReference type="InterPro" id="IPR002937">
    <property type="entry name" value="Amino_oxidase"/>
</dbReference>
<evidence type="ECO:0000313" key="14">
    <source>
        <dbReference type="Proteomes" id="UP001217754"/>
    </source>
</evidence>
<evidence type="ECO:0000256" key="11">
    <source>
        <dbReference type="RuleBase" id="RU367069"/>
    </source>
</evidence>
<evidence type="ECO:0000256" key="7">
    <source>
        <dbReference type="ARBA" id="ARBA00023002"/>
    </source>
</evidence>
<dbReference type="SUPFAM" id="SSF54373">
    <property type="entry name" value="FAD-linked reductases, C-terminal domain"/>
    <property type="match status" value="1"/>
</dbReference>
<dbReference type="Gene3D" id="3.50.50.60">
    <property type="entry name" value="FAD/NAD(P)-binding domain"/>
    <property type="match status" value="1"/>
</dbReference>
<dbReference type="SUPFAM" id="SSF51905">
    <property type="entry name" value="FAD/NAD(P)-binding domain"/>
    <property type="match status" value="1"/>
</dbReference>
<evidence type="ECO:0000256" key="10">
    <source>
        <dbReference type="ARBA" id="ARBA00047554"/>
    </source>
</evidence>
<evidence type="ECO:0000256" key="5">
    <source>
        <dbReference type="ARBA" id="ARBA00022630"/>
    </source>
</evidence>
<dbReference type="GeneID" id="85226694"/>
<keyword evidence="8 11" id="KW-0350">Heme biosynthesis</keyword>
<dbReference type="GO" id="GO:0005743">
    <property type="term" value="C:mitochondrial inner membrane"/>
    <property type="evidence" value="ECO:0007669"/>
    <property type="project" value="UniProtKB-SubCell"/>
</dbReference>
<dbReference type="InterPro" id="IPR004572">
    <property type="entry name" value="Protoporphyrinogen_oxidase"/>
</dbReference>
<dbReference type="PANTHER" id="PTHR42923">
    <property type="entry name" value="PROTOPORPHYRINOGEN OXIDASE"/>
    <property type="match status" value="1"/>
</dbReference>
<dbReference type="InterPro" id="IPR050464">
    <property type="entry name" value="Zeta_carotene_desat/Oxidored"/>
</dbReference>
<feature type="domain" description="Amine oxidase" evidence="12">
    <location>
        <begin position="18"/>
        <end position="415"/>
    </location>
</feature>
<evidence type="ECO:0000256" key="8">
    <source>
        <dbReference type="ARBA" id="ARBA00023133"/>
    </source>
</evidence>
<keyword evidence="7 11" id="KW-0560">Oxidoreductase</keyword>
<organism evidence="13 14">
    <name type="scientific">Malassezia japonica</name>
    <dbReference type="NCBI Taxonomy" id="223818"/>
    <lineage>
        <taxon>Eukaryota</taxon>
        <taxon>Fungi</taxon>
        <taxon>Dikarya</taxon>
        <taxon>Basidiomycota</taxon>
        <taxon>Ustilaginomycotina</taxon>
        <taxon>Malasseziomycetes</taxon>
        <taxon>Malasseziales</taxon>
        <taxon>Malasseziaceae</taxon>
        <taxon>Malassezia</taxon>
    </lineage>
</organism>
<protein>
    <recommendedName>
        <fullName evidence="4 11">Protoporphyrinogen oxidase</fullName>
        <ecNumber evidence="4 11">1.3.3.4</ecNumber>
    </recommendedName>
</protein>
<gene>
    <name evidence="13" type="ORF">MJAP1_003043</name>
</gene>
<dbReference type="InterPro" id="IPR036188">
    <property type="entry name" value="FAD/NAD-bd_sf"/>
</dbReference>
<comment type="similarity">
    <text evidence="3 11">Belongs to the protoporphyrinogen/coproporphyrinogen oxidase family. Protoporphyrinogen oxidase subfamily.</text>
</comment>
<evidence type="ECO:0000256" key="3">
    <source>
        <dbReference type="ARBA" id="ARBA00010551"/>
    </source>
</evidence>
<evidence type="ECO:0000256" key="4">
    <source>
        <dbReference type="ARBA" id="ARBA00012867"/>
    </source>
</evidence>
<evidence type="ECO:0000256" key="9">
    <source>
        <dbReference type="ARBA" id="ARBA00023244"/>
    </source>
</evidence>
<dbReference type="EC" id="1.3.3.4" evidence="4 11"/>
<dbReference type="GO" id="GO:0006782">
    <property type="term" value="P:protoporphyrinogen IX biosynthetic process"/>
    <property type="evidence" value="ECO:0007669"/>
    <property type="project" value="UniProtKB-UniRule"/>
</dbReference>
<dbReference type="EMBL" id="CP119962">
    <property type="protein sequence ID" value="WFD40061.1"/>
    <property type="molecule type" value="Genomic_DNA"/>
</dbReference>
<dbReference type="AlphaFoldDB" id="A0AAF0F5A9"/>
<evidence type="ECO:0000256" key="6">
    <source>
        <dbReference type="ARBA" id="ARBA00022827"/>
    </source>
</evidence>
<reference evidence="13" key="1">
    <citation type="submission" date="2023-03" db="EMBL/GenBank/DDBJ databases">
        <title>Mating type loci evolution in Malassezia.</title>
        <authorList>
            <person name="Coelho M.A."/>
        </authorList>
    </citation>
    <scope>NUCLEOTIDE SEQUENCE</scope>
    <source>
        <strain evidence="13">CBS 9431</strain>
    </source>
</reference>
<keyword evidence="5 11" id="KW-0285">Flavoprotein</keyword>
<dbReference type="PANTHER" id="PTHR42923:SF3">
    <property type="entry name" value="PROTOPORPHYRINOGEN OXIDASE"/>
    <property type="match status" value="1"/>
</dbReference>
<accession>A0AAF0F5A9</accession>
<dbReference type="Proteomes" id="UP001217754">
    <property type="component" value="Chromosome 5"/>
</dbReference>
<keyword evidence="9 11" id="KW-0627">Porphyrin biosynthesis</keyword>
<comment type="subcellular location">
    <subcellularLocation>
        <location evidence="11">Mitochondrion inner membrane</location>
    </subcellularLocation>
</comment>
<dbReference type="GO" id="GO:0004729">
    <property type="term" value="F:oxygen-dependent protoporphyrinogen oxidase activity"/>
    <property type="evidence" value="ECO:0007669"/>
    <property type="project" value="UniProtKB-UniRule"/>
</dbReference>
<comment type="pathway">
    <text evidence="2 11">Porphyrin-containing compound metabolism; protoporphyrin-IX biosynthesis; protoporphyrin-IX from protoporphyrinogen-IX: step 1/1.</text>
</comment>
<evidence type="ECO:0000256" key="1">
    <source>
        <dbReference type="ARBA" id="ARBA00002600"/>
    </source>
</evidence>
<sequence length="502" mass="55194">MHSERVPVHADAKSDATALLESGPRSLMPSRYKGLRTLEMLDQLSLTDRMVLVPKNSPSAKNRFLYHNGRLNRLPSSPFSALFAMMRLPLVRATLPGLFREPLVERRTTSEDESVHDFLSRRAGKPMAENMASAMIHGIYAGDTRELSIQSVMPNLVDMEQTHGSLLRAAMPFGKKLNSRYRAGLRNRWAEEKEKAARVSQRLPPALLDMVKSTSIYSFPNGLGEIIAALQDHLIAAPHVELRMDAACEKIEASPDGVELHLANEKAPLFADRLLAALPSAKLAPLLPEIPHLGYNPSATMSVVDVVLAPPDASSMQYELPIRGFGFLVPRSASNNQDEILGVVLDSDAMPNQGTPGADGRPPFIKLTVMLGGPYWRGKQREELPSVDEIEQRALRTLENMLGVPSSVLQTHLRLLRGRVLENTIPQYLVGHPARMQEVHDVLVHDPRWRDRLTLLGFSYAGVGVNDCVTNTLDACDAIVTHEQGDASEQTASQSTGLCAAL</sequence>
<comment type="function">
    <text evidence="1 11">Catalyzes the 6-electron oxidation of protoporphyrinogen-IX to form protoporphyrin-IX.</text>
</comment>
<keyword evidence="14" id="KW-1185">Reference proteome</keyword>
<evidence type="ECO:0000256" key="2">
    <source>
        <dbReference type="ARBA" id="ARBA00005073"/>
    </source>
</evidence>
<dbReference type="Pfam" id="PF01593">
    <property type="entry name" value="Amino_oxidase"/>
    <property type="match status" value="1"/>
</dbReference>
<dbReference type="RefSeq" id="XP_060122958.1">
    <property type="nucleotide sequence ID" value="XM_060266975.1"/>
</dbReference>